<comment type="caution">
    <text evidence="1">The sequence shown here is derived from an EMBL/GenBank/DDBJ whole genome shotgun (WGS) entry which is preliminary data.</text>
</comment>
<keyword evidence="2" id="KW-1185">Reference proteome</keyword>
<reference evidence="1 2" key="1">
    <citation type="submission" date="2017-08" db="EMBL/GenBank/DDBJ databases">
        <title>Aeromonas veronii bv sobria strain NS22 whole genome sequencing.</title>
        <authorList>
            <person name="Katharios P."/>
            <person name="Ha V.Q."/>
            <person name="Smyrli M."/>
        </authorList>
    </citation>
    <scope>NUCLEOTIDE SEQUENCE [LARGE SCALE GENOMIC DNA]</scope>
    <source>
        <strain evidence="1 2">NS22</strain>
    </source>
</reference>
<organism evidence="1 2">
    <name type="scientific">Aeromonas veronii</name>
    <dbReference type="NCBI Taxonomy" id="654"/>
    <lineage>
        <taxon>Bacteria</taxon>
        <taxon>Pseudomonadati</taxon>
        <taxon>Pseudomonadota</taxon>
        <taxon>Gammaproteobacteria</taxon>
        <taxon>Aeromonadales</taxon>
        <taxon>Aeromonadaceae</taxon>
        <taxon>Aeromonas</taxon>
    </lineage>
</organism>
<evidence type="ECO:0000313" key="1">
    <source>
        <dbReference type="EMBL" id="TYD40033.1"/>
    </source>
</evidence>
<proteinExistence type="predicted"/>
<name>A0ABY3MFQ9_AERVE</name>
<protein>
    <submittedName>
        <fullName evidence="1">Uncharacterized protein</fullName>
    </submittedName>
</protein>
<accession>A0ABY3MFQ9</accession>
<sequence length="120" mass="13692">MAMAQRRCSTIRISYLELLFKSVVSAVCGKVCINTMTKPKREAIMKCLRMVTVQMGGVLNAKADIVETQRLFAVQAKLADIPLYVHYEEKALAVIDRAVLEDKRKVERIKDENRGRFSSW</sequence>
<dbReference type="EMBL" id="NQMC01000123">
    <property type="protein sequence ID" value="TYD40033.1"/>
    <property type="molecule type" value="Genomic_DNA"/>
</dbReference>
<dbReference type="Proteomes" id="UP000323129">
    <property type="component" value="Unassembled WGS sequence"/>
</dbReference>
<evidence type="ECO:0000313" key="2">
    <source>
        <dbReference type="Proteomes" id="UP000323129"/>
    </source>
</evidence>
<gene>
    <name evidence="1" type="ORF">CJF24_21465</name>
</gene>